<dbReference type="HOGENOM" id="CLU_2930150_0_0_2"/>
<dbReference type="RefSeq" id="WP_015789209.1">
    <property type="nucleotide sequence ID" value="NC_013158.1"/>
</dbReference>
<keyword evidence="2" id="KW-1185">Reference proteome</keyword>
<dbReference type="Proteomes" id="UP000002071">
    <property type="component" value="Chromosome"/>
</dbReference>
<dbReference type="GeneID" id="79193528"/>
<dbReference type="AlphaFoldDB" id="C7NNW0"/>
<dbReference type="GeneID" id="8383738"/>
<dbReference type="EMBL" id="CP001687">
    <property type="protein sequence ID" value="ACV11635.1"/>
    <property type="molecule type" value="Genomic_DNA"/>
</dbReference>
<dbReference type="STRING" id="519442.Huta_1459"/>
<dbReference type="OrthoDB" id="81902at2157"/>
<dbReference type="eggNOG" id="arCOG15195">
    <property type="taxonomic scope" value="Archaea"/>
</dbReference>
<organism evidence="1 2">
    <name type="scientific">Halorhabdus utahensis (strain DSM 12940 / JCM 11049 / AX-2)</name>
    <dbReference type="NCBI Taxonomy" id="519442"/>
    <lineage>
        <taxon>Archaea</taxon>
        <taxon>Methanobacteriati</taxon>
        <taxon>Methanobacteriota</taxon>
        <taxon>Stenosarchaea group</taxon>
        <taxon>Halobacteria</taxon>
        <taxon>Halobacteriales</taxon>
        <taxon>Haloarculaceae</taxon>
        <taxon>Halorhabdus</taxon>
    </lineage>
</organism>
<evidence type="ECO:0000313" key="1">
    <source>
        <dbReference type="EMBL" id="ACV11635.1"/>
    </source>
</evidence>
<gene>
    <name evidence="1" type="ordered locus">Huta_1459</name>
</gene>
<evidence type="ECO:0000313" key="2">
    <source>
        <dbReference type="Proteomes" id="UP000002071"/>
    </source>
</evidence>
<sequence>MNCPTCGLDFEPTEDLQCPRCGASLSCSTVTCGDCDACEGVFEQLRRTATDRLRADGGTE</sequence>
<dbReference type="KEGG" id="hut:Huta_1459"/>
<accession>C7NNW0</accession>
<proteinExistence type="predicted"/>
<protein>
    <submittedName>
        <fullName evidence="1">Uncharacterized protein</fullName>
    </submittedName>
</protein>
<name>C7NNW0_HALUD</name>
<reference evidence="1 2" key="1">
    <citation type="journal article" date="2009" name="Stand. Genomic Sci.">
        <title>Complete genome sequence of Halorhabdus utahensis type strain (AX-2).</title>
        <authorList>
            <person name="Anderson I."/>
            <person name="Tindall B.J."/>
            <person name="Pomrenke H."/>
            <person name="Goker M."/>
            <person name="Lapidus A."/>
            <person name="Nolan M."/>
            <person name="Copeland A."/>
            <person name="Glavina Del Rio T."/>
            <person name="Chen F."/>
            <person name="Tice H."/>
            <person name="Cheng J.F."/>
            <person name="Lucas S."/>
            <person name="Chertkov O."/>
            <person name="Bruce D."/>
            <person name="Brettin T."/>
            <person name="Detter J.C."/>
            <person name="Han C."/>
            <person name="Goodwin L."/>
            <person name="Land M."/>
            <person name="Hauser L."/>
            <person name="Chang Y.J."/>
            <person name="Jeffries C.D."/>
            <person name="Pitluck S."/>
            <person name="Pati A."/>
            <person name="Mavromatis K."/>
            <person name="Ivanova N."/>
            <person name="Ovchinnikova G."/>
            <person name="Chen A."/>
            <person name="Palaniappan K."/>
            <person name="Chain P."/>
            <person name="Rohde M."/>
            <person name="Bristow J."/>
            <person name="Eisen J.A."/>
            <person name="Markowitz V."/>
            <person name="Hugenholtz P."/>
            <person name="Kyrpides N.C."/>
            <person name="Klenk H.P."/>
        </authorList>
    </citation>
    <scope>NUCLEOTIDE SEQUENCE [LARGE SCALE GENOMIC DNA]</scope>
    <source>
        <strain evidence="2">DSM 12940 / JCM 11049 / AX-2</strain>
    </source>
</reference>